<dbReference type="AlphaFoldDB" id="A0AAN7BHC6"/>
<dbReference type="Proteomes" id="UP001301958">
    <property type="component" value="Unassembled WGS sequence"/>
</dbReference>
<name>A0AAN7BHC6_9PEZI</name>
<reference evidence="2" key="1">
    <citation type="journal article" date="2023" name="Mol. Phylogenet. Evol.">
        <title>Genome-scale phylogeny and comparative genomics of the fungal order Sordariales.</title>
        <authorList>
            <person name="Hensen N."/>
            <person name="Bonometti L."/>
            <person name="Westerberg I."/>
            <person name="Brannstrom I.O."/>
            <person name="Guillou S."/>
            <person name="Cros-Aarteil S."/>
            <person name="Calhoun S."/>
            <person name="Haridas S."/>
            <person name="Kuo A."/>
            <person name="Mondo S."/>
            <person name="Pangilinan J."/>
            <person name="Riley R."/>
            <person name="LaButti K."/>
            <person name="Andreopoulos B."/>
            <person name="Lipzen A."/>
            <person name="Chen C."/>
            <person name="Yan M."/>
            <person name="Daum C."/>
            <person name="Ng V."/>
            <person name="Clum A."/>
            <person name="Steindorff A."/>
            <person name="Ohm R.A."/>
            <person name="Martin F."/>
            <person name="Silar P."/>
            <person name="Natvig D.O."/>
            <person name="Lalanne C."/>
            <person name="Gautier V."/>
            <person name="Ament-Velasquez S.L."/>
            <person name="Kruys A."/>
            <person name="Hutchinson M.I."/>
            <person name="Powell A.J."/>
            <person name="Barry K."/>
            <person name="Miller A.N."/>
            <person name="Grigoriev I.V."/>
            <person name="Debuchy R."/>
            <person name="Gladieux P."/>
            <person name="Hiltunen Thoren M."/>
            <person name="Johannesson H."/>
        </authorList>
    </citation>
    <scope>NUCLEOTIDE SEQUENCE</scope>
    <source>
        <strain evidence="2">CBS 990.96</strain>
    </source>
</reference>
<keyword evidence="3" id="KW-1185">Reference proteome</keyword>
<reference evidence="2" key="2">
    <citation type="submission" date="2023-05" db="EMBL/GenBank/DDBJ databases">
        <authorList>
            <consortium name="Lawrence Berkeley National Laboratory"/>
            <person name="Steindorff A."/>
            <person name="Hensen N."/>
            <person name="Bonometti L."/>
            <person name="Westerberg I."/>
            <person name="Brannstrom I.O."/>
            <person name="Guillou S."/>
            <person name="Cros-Aarteil S."/>
            <person name="Calhoun S."/>
            <person name="Haridas S."/>
            <person name="Kuo A."/>
            <person name="Mondo S."/>
            <person name="Pangilinan J."/>
            <person name="Riley R."/>
            <person name="Labutti K."/>
            <person name="Andreopoulos B."/>
            <person name="Lipzen A."/>
            <person name="Chen C."/>
            <person name="Yanf M."/>
            <person name="Daum C."/>
            <person name="Ng V."/>
            <person name="Clum A."/>
            <person name="Ohm R."/>
            <person name="Martin F."/>
            <person name="Silar P."/>
            <person name="Natvig D."/>
            <person name="Lalanne C."/>
            <person name="Gautier V."/>
            <person name="Ament-Velasquez S.L."/>
            <person name="Kruys A."/>
            <person name="Hutchinson M.I."/>
            <person name="Powell A.J."/>
            <person name="Barry K."/>
            <person name="Miller A.N."/>
            <person name="Grigoriev I.V."/>
            <person name="Debuchy R."/>
            <person name="Gladieux P."/>
            <person name="Thoren M.H."/>
            <person name="Johannesson H."/>
        </authorList>
    </citation>
    <scope>NUCLEOTIDE SEQUENCE</scope>
    <source>
        <strain evidence="2">CBS 990.96</strain>
    </source>
</reference>
<feature type="compositionally biased region" description="Acidic residues" evidence="1">
    <location>
        <begin position="18"/>
        <end position="65"/>
    </location>
</feature>
<organism evidence="2 3">
    <name type="scientific">Podospora fimiseda</name>
    <dbReference type="NCBI Taxonomy" id="252190"/>
    <lineage>
        <taxon>Eukaryota</taxon>
        <taxon>Fungi</taxon>
        <taxon>Dikarya</taxon>
        <taxon>Ascomycota</taxon>
        <taxon>Pezizomycotina</taxon>
        <taxon>Sordariomycetes</taxon>
        <taxon>Sordariomycetidae</taxon>
        <taxon>Sordariales</taxon>
        <taxon>Podosporaceae</taxon>
        <taxon>Podospora</taxon>
    </lineage>
</organism>
<feature type="region of interest" description="Disordered" evidence="1">
    <location>
        <begin position="1"/>
        <end position="74"/>
    </location>
</feature>
<evidence type="ECO:0000313" key="2">
    <source>
        <dbReference type="EMBL" id="KAK4223267.1"/>
    </source>
</evidence>
<proteinExistence type="predicted"/>
<comment type="caution">
    <text evidence="2">The sequence shown here is derived from an EMBL/GenBank/DDBJ whole genome shotgun (WGS) entry which is preliminary data.</text>
</comment>
<protein>
    <submittedName>
        <fullName evidence="2">Uncharacterized protein</fullName>
    </submittedName>
</protein>
<evidence type="ECO:0000256" key="1">
    <source>
        <dbReference type="SAM" id="MobiDB-lite"/>
    </source>
</evidence>
<dbReference type="EMBL" id="MU865433">
    <property type="protein sequence ID" value="KAK4223267.1"/>
    <property type="molecule type" value="Genomic_DNA"/>
</dbReference>
<accession>A0AAN7BHC6</accession>
<sequence length="74" mass="8502">MKEVLENPQRVYAHPGDDELMEDLISDEEDEDEEMEDGGDDEDEDEEMGEGGYDEDEKEEEEGGDGDLHFPPFF</sequence>
<gene>
    <name evidence="2" type="ORF">QBC38DRAFT_459555</name>
</gene>
<evidence type="ECO:0000313" key="3">
    <source>
        <dbReference type="Proteomes" id="UP001301958"/>
    </source>
</evidence>